<dbReference type="KEGG" id="vg:77928748"/>
<organism evidence="1 2">
    <name type="scientific">Gordonia phage Herod</name>
    <dbReference type="NCBI Taxonomy" id="2776861"/>
    <lineage>
        <taxon>Viruses</taxon>
        <taxon>Duplodnaviria</taxon>
        <taxon>Heunggongvirae</taxon>
        <taxon>Uroviricota</taxon>
        <taxon>Caudoviricetes</taxon>
        <taxon>Nymbaxtervirinae</taxon>
        <taxon>Nymphadoravirus</taxon>
        <taxon>Nymphadoravirus herod</taxon>
    </lineage>
</organism>
<accession>A0A7M1CSI9</accession>
<dbReference type="RefSeq" id="YP_010652924.1">
    <property type="nucleotide sequence ID" value="NC_070791.1"/>
</dbReference>
<gene>
    <name evidence="1" type="primary">59</name>
    <name evidence="1" type="ORF">SEA_HEROD_59</name>
</gene>
<dbReference type="GeneID" id="77928748"/>
<evidence type="ECO:0000313" key="2">
    <source>
        <dbReference type="Proteomes" id="UP000593630"/>
    </source>
</evidence>
<sequence length="123" mass="13529">MTDNPYRVHAIHYADGEVEDLDALRREAAATEAWRRSAGNAERLIERIKSGELAWDGTRWTAPPVPGLVDHTDPEQVRRAAGVVEGIGADRGAANPESYWESATSLRRRAQRLAAGSRLVSKP</sequence>
<dbReference type="Proteomes" id="UP000593630">
    <property type="component" value="Segment"/>
</dbReference>
<proteinExistence type="predicted"/>
<reference evidence="1 2" key="1">
    <citation type="submission" date="2020-08" db="EMBL/GenBank/DDBJ databases">
        <authorList>
            <person name="Divens A.M."/>
            <person name="Alfonso H.N."/>
            <person name="Blagrave E.S."/>
            <person name="Bornemeier G.E."/>
            <person name="Brinkerhoff J.W."/>
            <person name="Clayton D.J."/>
            <person name="Crites O.L."/>
            <person name="Curl S.J."/>
            <person name="Davis R.N."/>
            <person name="Foiles C.E."/>
            <person name="Holiman R.M."/>
            <person name="Janke M.R."/>
            <person name="Jones H.T."/>
            <person name="Ornelas L."/>
            <person name="Peyton J.E."/>
            <person name="Smith K.E."/>
            <person name="Spiva J.A."/>
            <person name="Wallace R.G."/>
            <person name="Waters J.A."/>
            <person name="Welborn M.J."/>
            <person name="Reyna N.S."/>
            <person name="Plymale R.C."/>
            <person name="Garlena R.A."/>
            <person name="Russell D.A."/>
            <person name="Pope W.H."/>
            <person name="Jacobs-Sera D."/>
            <person name="Hatfull G.F."/>
        </authorList>
    </citation>
    <scope>NUCLEOTIDE SEQUENCE [LARGE SCALE GENOMIC DNA]</scope>
</reference>
<dbReference type="EMBL" id="MT889398">
    <property type="protein sequence ID" value="QOP67360.1"/>
    <property type="molecule type" value="Genomic_DNA"/>
</dbReference>
<keyword evidence="2" id="KW-1185">Reference proteome</keyword>
<name>A0A7M1CSI9_9CAUD</name>
<protein>
    <submittedName>
        <fullName evidence="1">Uncharacterized protein</fullName>
    </submittedName>
</protein>
<evidence type="ECO:0000313" key="1">
    <source>
        <dbReference type="EMBL" id="QOP67360.1"/>
    </source>
</evidence>